<keyword evidence="2" id="KW-1185">Reference proteome</keyword>
<sequence length="366" mass="41343">MLLITRKTILIIVFISICISCKTTKGQVVKQSRTLVNLAGKEISTDSLDIFLLSQMKALDVPGVSVAIINHGKIVYHTVKGYSDIETKKKVTENTIFEGASLSKPLFAYFIMGFVEEGKLDLDKPLFEYLPYEDIADDMRYKKITARMVLSHTTGFPNWRSDFEEGKLFIKFEPGSAFEYSGEGYQYLAKVLMHILKTDDAGLEAIYQERIARPLKMDITKYLQDKKNMKNKAKGYFEGVAVEEDDDPFIFGAAFSIHSEALDFSRWVIALMDEQGLSKESYKQLFETQVELPEDHPQRQEGITDWTLGFAKATLPYGSAYGHGGNNPGYSSLFVISPDTKWGFVIFTNANQSTLPLTLLQYLMVP</sequence>
<accession>A0ACC7LGN8</accession>
<organism evidence="1 2">
    <name type="scientific">Meishania litoralis</name>
    <dbReference type="NCBI Taxonomy" id="3434685"/>
    <lineage>
        <taxon>Bacteria</taxon>
        <taxon>Pseudomonadati</taxon>
        <taxon>Bacteroidota</taxon>
        <taxon>Flavobacteriia</taxon>
        <taxon>Flavobacteriales</taxon>
        <taxon>Flavobacteriaceae</taxon>
        <taxon>Meishania</taxon>
    </lineage>
</organism>
<protein>
    <submittedName>
        <fullName evidence="1">Serine hydrolase domain-containing protein</fullName>
        <ecNumber evidence="1">3.-.-.-</ecNumber>
    </submittedName>
</protein>
<dbReference type="EMBL" id="JBHFPV010000001">
    <property type="protein sequence ID" value="MFH6602811.1"/>
    <property type="molecule type" value="Genomic_DNA"/>
</dbReference>
<comment type="caution">
    <text evidence="1">The sequence shown here is derived from an EMBL/GenBank/DDBJ whole genome shotgun (WGS) entry which is preliminary data.</text>
</comment>
<evidence type="ECO:0000313" key="2">
    <source>
        <dbReference type="Proteomes" id="UP001595191"/>
    </source>
</evidence>
<dbReference type="EC" id="3.-.-.-" evidence="1"/>
<gene>
    <name evidence="1" type="ORF">ACEZ3G_04935</name>
</gene>
<evidence type="ECO:0000313" key="1">
    <source>
        <dbReference type="EMBL" id="MFH6602811.1"/>
    </source>
</evidence>
<dbReference type="Proteomes" id="UP001595191">
    <property type="component" value="Unassembled WGS sequence"/>
</dbReference>
<keyword evidence="1" id="KW-0378">Hydrolase</keyword>
<name>A0ACC7LGN8_9FLAO</name>
<reference evidence="1" key="1">
    <citation type="submission" date="2024-09" db="EMBL/GenBank/DDBJ databases">
        <authorList>
            <person name="Liu J."/>
        </authorList>
    </citation>
    <scope>NUCLEOTIDE SEQUENCE</scope>
    <source>
        <strain evidence="1">NBU2967</strain>
    </source>
</reference>
<proteinExistence type="predicted"/>